<dbReference type="InterPro" id="IPR027268">
    <property type="entry name" value="Peptidase_M4/M1_CTD_sf"/>
</dbReference>
<dbReference type="PANTHER" id="PTHR45726:SF3">
    <property type="entry name" value="LEUKOTRIENE A-4 HYDROLASE"/>
    <property type="match status" value="1"/>
</dbReference>
<name>A0ABT4UEC6_9BACT</name>
<feature type="domain" description="Peptidase M1 membrane alanine aminopeptidase" evidence="1">
    <location>
        <begin position="322"/>
        <end position="511"/>
    </location>
</feature>
<keyword evidence="2" id="KW-0031">Aminopeptidase</keyword>
<comment type="caution">
    <text evidence="2">The sequence shown here is derived from an EMBL/GenBank/DDBJ whole genome shotgun (WGS) entry which is preliminary data.</text>
</comment>
<dbReference type="PANTHER" id="PTHR45726">
    <property type="entry name" value="LEUKOTRIENE A-4 HYDROLASE"/>
    <property type="match status" value="1"/>
</dbReference>
<protein>
    <submittedName>
        <fullName evidence="2">M1 family aminopeptidase</fullName>
    </submittedName>
</protein>
<dbReference type="CDD" id="cd09604">
    <property type="entry name" value="M1_APN_like"/>
    <property type="match status" value="1"/>
</dbReference>
<dbReference type="RefSeq" id="WP_407029529.1">
    <property type="nucleotide sequence ID" value="NZ_JAQGEF010000001.1"/>
</dbReference>
<evidence type="ECO:0000259" key="1">
    <source>
        <dbReference type="Pfam" id="PF01433"/>
    </source>
</evidence>
<dbReference type="Proteomes" id="UP001210231">
    <property type="component" value="Unassembled WGS sequence"/>
</dbReference>
<dbReference type="InterPro" id="IPR014782">
    <property type="entry name" value="Peptidase_M1_dom"/>
</dbReference>
<reference evidence="2 3" key="1">
    <citation type="submission" date="2022-12" db="EMBL/GenBank/DDBJ databases">
        <title>Chitinophagaceae gen. sp. nov., a new member of the family Chitinophagaceae, isolated from soil in a chemical factory.</title>
        <authorList>
            <person name="Ke Z."/>
        </authorList>
    </citation>
    <scope>NUCLEOTIDE SEQUENCE [LARGE SCALE GENOMIC DNA]</scope>
    <source>
        <strain evidence="2 3">LY-5</strain>
    </source>
</reference>
<dbReference type="GO" id="GO:0004177">
    <property type="term" value="F:aminopeptidase activity"/>
    <property type="evidence" value="ECO:0007669"/>
    <property type="project" value="UniProtKB-KW"/>
</dbReference>
<sequence length="966" mass="111450">MKLFSYIYLFLFLFIGNTGLAQTGKYWQQQVNYDIHATLNDKDHTLNGFVKIEYINNSPDTLRYLWLHVWPNAYKNDKTAFSEQMLLSGNSKFYFSDEDERGYLNRLDVRVNKTAANIEDHPVHSDIVRIVLPEPILPKSKAEIETPFFVQIPKAFSRMGHVDQHYVLTQWYPKIAVYDVNGWHEMPYLELGEYYNNFGNYKVSITLPENYVVAATGSLKNTEEKEWLKKQTKGNIVTQPKAVKKEILVKSKKIPDIPASSAQTKTLEYNAENVTDFAWMADKRFAVKYDTAVIGNKTIDVWNFYLPKDSAVWKNSMLFSKRALHFYSKEIGNYPFPQVSVVGDAFSQSSGMEYPMITNLNAADSMELDIVITHEIGHNWFQGVIANDERTYPWMDEGFNAYFENKYARIYYSAKELELMDLGKKLLHYSILSENKDLPVNTVSVNQDIYNFLNNTYSKPVTWLQLLNNKIGDSAFTRVIKTYYNTWQFKHPAPEDFKQLAESVTNKDLTAHFAILNDTLNLQHQTISDNADYRYMLGVNEKRPVKAAAFLKLKDTDKYRYINIAPAIGFNNYDKFQVGLLLHNNTVPASKFSYILAPMFATGTKQLNGIGRLSYNWLPQSASKFQKIEASLVLSKFTFTASGTLKNEAGEKMYNHFTKIAPGLSFYWKKKNAIATIEKSLHFKTYIISEQQLEYYQPDGTDEYFVRRGSTHTNIIPQVNYVINNERTVNPWKVNAQLQYVGDLVKAQVEGNYFLNYNSKGQGLSARLFAGKIMYTTSRNDASRARNSRYHFFIYGPNINQDYTYSNAFMDRNANTNIMGRQILERDAAFKYRTDYGGGNPGIDFKNREFYFDNWMASTNFLLDVPNKLNPLAILPVKIPLRVFADIATSHIPWKAGSEESKFLYSFGLNVTLFKCINLYYPLVDSKEFKDPIKNNAAGLPPNWVQKRLTFSINTDKLQSIFKLIK</sequence>
<dbReference type="Pfam" id="PF01433">
    <property type="entry name" value="Peptidase_M1"/>
    <property type="match status" value="1"/>
</dbReference>
<evidence type="ECO:0000313" key="2">
    <source>
        <dbReference type="EMBL" id="MDA3613195.1"/>
    </source>
</evidence>
<accession>A0ABT4UEC6</accession>
<dbReference type="InterPro" id="IPR034015">
    <property type="entry name" value="M1_LTA4H"/>
</dbReference>
<organism evidence="2 3">
    <name type="scientific">Polluticaenibacter yanchengensis</name>
    <dbReference type="NCBI Taxonomy" id="3014562"/>
    <lineage>
        <taxon>Bacteria</taxon>
        <taxon>Pseudomonadati</taxon>
        <taxon>Bacteroidota</taxon>
        <taxon>Chitinophagia</taxon>
        <taxon>Chitinophagales</taxon>
        <taxon>Chitinophagaceae</taxon>
        <taxon>Polluticaenibacter</taxon>
    </lineage>
</organism>
<keyword evidence="2" id="KW-0645">Protease</keyword>
<proteinExistence type="predicted"/>
<keyword evidence="2" id="KW-0378">Hydrolase</keyword>
<dbReference type="EMBL" id="JAQGEF010000001">
    <property type="protein sequence ID" value="MDA3613195.1"/>
    <property type="molecule type" value="Genomic_DNA"/>
</dbReference>
<dbReference type="SUPFAM" id="SSF55486">
    <property type="entry name" value="Metalloproteases ('zincins'), catalytic domain"/>
    <property type="match status" value="1"/>
</dbReference>
<dbReference type="Gene3D" id="1.10.390.10">
    <property type="entry name" value="Neutral Protease Domain 2"/>
    <property type="match status" value="1"/>
</dbReference>
<keyword evidence="3" id="KW-1185">Reference proteome</keyword>
<evidence type="ECO:0000313" key="3">
    <source>
        <dbReference type="Proteomes" id="UP001210231"/>
    </source>
</evidence>
<gene>
    <name evidence="2" type="ORF">O3P16_00085</name>
</gene>